<sequence>MKFPVSFIFFVGGLALSSLSLHCLRFGVAWLAMRETGSAVVFAAIFGASSLVEIYSKPLLAPLADYFERLAIVRACGALATALAILLVLQVLLLPFSLWLLALLLMVLSMVAALRDPASAGLVPNLVSANQLTSALALRSTVASVSSLVGPMIGALLLAAGGIPTAMAAAVVASAAAVLLWFQMSTPKGESASCPSRSAWPQYLSSWHLRMYDGLRAVFLTRAERMMALVVALTNAGLFPFFAVTLPLWVNRDLNSSPLMMGAMEAGFSIGILMGSLGGTRLLNARFGRYATLIFGNGALGAGLVAASVTRVPTFILVSMLVGGLGFSLFNINASWLRAAATPDNFRSRMNAGVAFMSCFLNPFAAQCFGYSIEAVGAAASVAASGTLILVSTALLLLNKDLRVLLGLNEQAVVGIYAKLYPTAFANRR</sequence>
<dbReference type="Gene3D" id="1.20.1250.20">
    <property type="entry name" value="MFS general substrate transporter like domains"/>
    <property type="match status" value="1"/>
</dbReference>
<dbReference type="GO" id="GO:0022857">
    <property type="term" value="F:transmembrane transporter activity"/>
    <property type="evidence" value="ECO:0007669"/>
    <property type="project" value="InterPro"/>
</dbReference>
<keyword evidence="8" id="KW-1185">Reference proteome</keyword>
<dbReference type="PANTHER" id="PTHR23513">
    <property type="entry name" value="INTEGRAL MEMBRANE EFFLUX PROTEIN-RELATED"/>
    <property type="match status" value="1"/>
</dbReference>
<dbReference type="RefSeq" id="WP_088387052.1">
    <property type="nucleotide sequence ID" value="NZ_NIOF01000012.1"/>
</dbReference>
<comment type="subcellular location">
    <subcellularLocation>
        <location evidence="1">Cell membrane</location>
        <topology evidence="1">Multi-pass membrane protein</topology>
    </subcellularLocation>
</comment>
<feature type="transmembrane region" description="Helical" evidence="6">
    <location>
        <begin position="163"/>
        <end position="182"/>
    </location>
</feature>
<evidence type="ECO:0000313" key="8">
    <source>
        <dbReference type="Proteomes" id="UP000197468"/>
    </source>
</evidence>
<feature type="transmembrane region" description="Helical" evidence="6">
    <location>
        <begin position="262"/>
        <end position="283"/>
    </location>
</feature>
<dbReference type="PANTHER" id="PTHR23513:SF6">
    <property type="entry name" value="MAJOR FACILITATOR SUPERFAMILY ASSOCIATED DOMAIN-CONTAINING PROTEIN"/>
    <property type="match status" value="1"/>
</dbReference>
<dbReference type="GO" id="GO:0005886">
    <property type="term" value="C:plasma membrane"/>
    <property type="evidence" value="ECO:0007669"/>
    <property type="project" value="UniProtKB-SubCell"/>
</dbReference>
<keyword evidence="4 6" id="KW-1133">Transmembrane helix</keyword>
<gene>
    <name evidence="7" type="ORF">CDN99_22005</name>
</gene>
<dbReference type="InterPro" id="IPR011701">
    <property type="entry name" value="MFS"/>
</dbReference>
<dbReference type="Proteomes" id="UP000197468">
    <property type="component" value="Unassembled WGS sequence"/>
</dbReference>
<dbReference type="SUPFAM" id="SSF103473">
    <property type="entry name" value="MFS general substrate transporter"/>
    <property type="match status" value="1"/>
</dbReference>
<protein>
    <recommendedName>
        <fullName evidence="9">MFS transporter</fullName>
    </recommendedName>
</protein>
<evidence type="ECO:0000256" key="1">
    <source>
        <dbReference type="ARBA" id="ARBA00004651"/>
    </source>
</evidence>
<feature type="transmembrane region" description="Helical" evidence="6">
    <location>
        <begin position="379"/>
        <end position="398"/>
    </location>
</feature>
<dbReference type="Pfam" id="PF07690">
    <property type="entry name" value="MFS_1"/>
    <property type="match status" value="1"/>
</dbReference>
<dbReference type="AlphaFoldDB" id="A0A246IZH9"/>
<evidence type="ECO:0000256" key="3">
    <source>
        <dbReference type="ARBA" id="ARBA00022692"/>
    </source>
</evidence>
<name>A0A246IZH9_9BURK</name>
<evidence type="ECO:0000256" key="2">
    <source>
        <dbReference type="ARBA" id="ARBA00022475"/>
    </source>
</evidence>
<feature type="transmembrane region" description="Helical" evidence="6">
    <location>
        <begin position="290"/>
        <end position="309"/>
    </location>
</feature>
<dbReference type="EMBL" id="NIOF01000012">
    <property type="protein sequence ID" value="OWQ85749.1"/>
    <property type="molecule type" value="Genomic_DNA"/>
</dbReference>
<evidence type="ECO:0000256" key="4">
    <source>
        <dbReference type="ARBA" id="ARBA00022989"/>
    </source>
</evidence>
<keyword evidence="3 6" id="KW-0812">Transmembrane</keyword>
<keyword evidence="5 6" id="KW-0472">Membrane</keyword>
<feature type="transmembrane region" description="Helical" evidence="6">
    <location>
        <begin position="353"/>
        <end position="373"/>
    </location>
</feature>
<evidence type="ECO:0000256" key="5">
    <source>
        <dbReference type="ARBA" id="ARBA00023136"/>
    </source>
</evidence>
<evidence type="ECO:0000313" key="7">
    <source>
        <dbReference type="EMBL" id="OWQ85749.1"/>
    </source>
</evidence>
<dbReference type="InterPro" id="IPR036259">
    <property type="entry name" value="MFS_trans_sf"/>
</dbReference>
<reference evidence="7 8" key="1">
    <citation type="journal article" date="2008" name="Int. J. Syst. Evol. Microbiol.">
        <title>Description of Roseateles aquatilis sp. nov. and Roseateles terrae sp. nov., in the class Betaproteobacteria, and emended description of the genus Roseateles.</title>
        <authorList>
            <person name="Gomila M."/>
            <person name="Bowien B."/>
            <person name="Falsen E."/>
            <person name="Moore E.R."/>
            <person name="Lalucat J."/>
        </authorList>
    </citation>
    <scope>NUCLEOTIDE SEQUENCE [LARGE SCALE GENOMIC DNA]</scope>
    <source>
        <strain evidence="7 8">CCUG 48205</strain>
    </source>
</reference>
<dbReference type="OrthoDB" id="9151053at2"/>
<evidence type="ECO:0000256" key="6">
    <source>
        <dbReference type="SAM" id="Phobius"/>
    </source>
</evidence>
<organism evidence="7 8">
    <name type="scientific">Roseateles aquatilis</name>
    <dbReference type="NCBI Taxonomy" id="431061"/>
    <lineage>
        <taxon>Bacteria</taxon>
        <taxon>Pseudomonadati</taxon>
        <taxon>Pseudomonadota</taxon>
        <taxon>Betaproteobacteria</taxon>
        <taxon>Burkholderiales</taxon>
        <taxon>Sphaerotilaceae</taxon>
        <taxon>Roseateles</taxon>
    </lineage>
</organism>
<evidence type="ECO:0008006" key="9">
    <source>
        <dbReference type="Google" id="ProtNLM"/>
    </source>
</evidence>
<comment type="caution">
    <text evidence="7">The sequence shown here is derived from an EMBL/GenBank/DDBJ whole genome shotgun (WGS) entry which is preliminary data.</text>
</comment>
<keyword evidence="2" id="KW-1003">Cell membrane</keyword>
<feature type="transmembrane region" description="Helical" evidence="6">
    <location>
        <begin position="315"/>
        <end position="332"/>
    </location>
</feature>
<feature type="transmembrane region" description="Helical" evidence="6">
    <location>
        <begin position="36"/>
        <end position="55"/>
    </location>
</feature>
<feature type="transmembrane region" description="Helical" evidence="6">
    <location>
        <begin position="67"/>
        <end position="90"/>
    </location>
</feature>
<accession>A0A246IZH9</accession>
<feature type="transmembrane region" description="Helical" evidence="6">
    <location>
        <begin position="226"/>
        <end position="250"/>
    </location>
</feature>
<proteinExistence type="predicted"/>
<feature type="transmembrane region" description="Helical" evidence="6">
    <location>
        <begin position="96"/>
        <end position="115"/>
    </location>
</feature>